<dbReference type="Pfam" id="PF13637">
    <property type="entry name" value="Ank_4"/>
    <property type="match status" value="1"/>
</dbReference>
<keyword evidence="4" id="KW-0175">Coiled coil</keyword>
<feature type="coiled-coil region" evidence="4">
    <location>
        <begin position="17"/>
        <end position="58"/>
    </location>
</feature>
<sequence>MYQECQILKMKILDQSNQEIILEIKQSLEEMKELRQTIDNLGTEHAKVTENLRELQSSHSTLKTSHNTLQAEHIEVRKSLKDPIPPNIKDQFQKQIADWEKKDKILLLEWNPDPFDNTPLSTSYVNNNTRISNSPSLVQPLLKHKPDINAQTYDGGSALYFSAWNGNIEITQILVENNADCNICAHSKQSPCKGTSNHITDYISKKSIEYAFDVEAGSSPLHISCFMGWIDVVNCLIDHHANINMTKEDGTTPLFNACELGHADIVRLLLHKGADLQIGRIDEKFPLDIATDNGHTSIVLILTEHMRKRKPCPL</sequence>
<dbReference type="PROSITE" id="PS50297">
    <property type="entry name" value="ANK_REP_REGION"/>
    <property type="match status" value="3"/>
</dbReference>
<dbReference type="SUPFAM" id="SSF48403">
    <property type="entry name" value="Ankyrin repeat"/>
    <property type="match status" value="1"/>
</dbReference>
<keyword evidence="2 3" id="KW-0040">ANK repeat</keyword>
<evidence type="ECO:0000256" key="1">
    <source>
        <dbReference type="ARBA" id="ARBA00022737"/>
    </source>
</evidence>
<evidence type="ECO:0000313" key="5">
    <source>
        <dbReference type="EMBL" id="CAG2256102.1"/>
    </source>
</evidence>
<feature type="repeat" description="ANK" evidence="3">
    <location>
        <begin position="216"/>
        <end position="248"/>
    </location>
</feature>
<dbReference type="InterPro" id="IPR002110">
    <property type="entry name" value="Ankyrin_rpt"/>
</dbReference>
<name>A0A8S3VDW6_MYTED</name>
<reference evidence="5" key="1">
    <citation type="submission" date="2021-03" db="EMBL/GenBank/DDBJ databases">
        <authorList>
            <person name="Bekaert M."/>
        </authorList>
    </citation>
    <scope>NUCLEOTIDE SEQUENCE</scope>
</reference>
<dbReference type="OrthoDB" id="539213at2759"/>
<dbReference type="InterPro" id="IPR036770">
    <property type="entry name" value="Ankyrin_rpt-contain_sf"/>
</dbReference>
<dbReference type="Pfam" id="PF12796">
    <property type="entry name" value="Ank_2"/>
    <property type="match status" value="1"/>
</dbReference>
<comment type="caution">
    <text evidence="5">The sequence shown here is derived from an EMBL/GenBank/DDBJ whole genome shotgun (WGS) entry which is preliminary data.</text>
</comment>
<dbReference type="PANTHER" id="PTHR24198:SF165">
    <property type="entry name" value="ANKYRIN REPEAT-CONTAINING PROTEIN-RELATED"/>
    <property type="match status" value="1"/>
</dbReference>
<dbReference type="Proteomes" id="UP000683360">
    <property type="component" value="Unassembled WGS sequence"/>
</dbReference>
<feature type="repeat" description="ANK" evidence="3">
    <location>
        <begin position="249"/>
        <end position="281"/>
    </location>
</feature>
<evidence type="ECO:0000256" key="3">
    <source>
        <dbReference type="PROSITE-ProRule" id="PRU00023"/>
    </source>
</evidence>
<keyword evidence="6" id="KW-1185">Reference proteome</keyword>
<gene>
    <name evidence="5" type="ORF">MEDL_67462</name>
</gene>
<dbReference type="AlphaFoldDB" id="A0A8S3VDW6"/>
<dbReference type="PANTHER" id="PTHR24198">
    <property type="entry name" value="ANKYRIN REPEAT AND PROTEIN KINASE DOMAIN-CONTAINING PROTEIN"/>
    <property type="match status" value="1"/>
</dbReference>
<dbReference type="EMBL" id="CAJPWZ010003295">
    <property type="protein sequence ID" value="CAG2256102.1"/>
    <property type="molecule type" value="Genomic_DNA"/>
</dbReference>
<dbReference type="Gene3D" id="1.25.40.20">
    <property type="entry name" value="Ankyrin repeat-containing domain"/>
    <property type="match status" value="2"/>
</dbReference>
<dbReference type="PROSITE" id="PS50088">
    <property type="entry name" value="ANK_REPEAT"/>
    <property type="match status" value="3"/>
</dbReference>
<evidence type="ECO:0000313" key="6">
    <source>
        <dbReference type="Proteomes" id="UP000683360"/>
    </source>
</evidence>
<accession>A0A8S3VDW6</accession>
<proteinExistence type="predicted"/>
<feature type="repeat" description="ANK" evidence="3">
    <location>
        <begin position="154"/>
        <end position="186"/>
    </location>
</feature>
<dbReference type="SMART" id="SM00248">
    <property type="entry name" value="ANK"/>
    <property type="match status" value="5"/>
</dbReference>
<evidence type="ECO:0000256" key="4">
    <source>
        <dbReference type="SAM" id="Coils"/>
    </source>
</evidence>
<organism evidence="5 6">
    <name type="scientific">Mytilus edulis</name>
    <name type="common">Blue mussel</name>
    <dbReference type="NCBI Taxonomy" id="6550"/>
    <lineage>
        <taxon>Eukaryota</taxon>
        <taxon>Metazoa</taxon>
        <taxon>Spiralia</taxon>
        <taxon>Lophotrochozoa</taxon>
        <taxon>Mollusca</taxon>
        <taxon>Bivalvia</taxon>
        <taxon>Autobranchia</taxon>
        <taxon>Pteriomorphia</taxon>
        <taxon>Mytilida</taxon>
        <taxon>Mytiloidea</taxon>
        <taxon>Mytilidae</taxon>
        <taxon>Mytilinae</taxon>
        <taxon>Mytilus</taxon>
    </lineage>
</organism>
<protein>
    <submittedName>
        <fullName evidence="5">ANK</fullName>
    </submittedName>
</protein>
<keyword evidence="1" id="KW-0677">Repeat</keyword>
<evidence type="ECO:0000256" key="2">
    <source>
        <dbReference type="ARBA" id="ARBA00023043"/>
    </source>
</evidence>